<accession>A0ABS8JXI0</accession>
<name>A0ABS8JXI0_9BURK</name>
<dbReference type="Gene3D" id="2.120.10.70">
    <property type="entry name" value="Fucose-specific lectin"/>
    <property type="match status" value="2"/>
</dbReference>
<keyword evidence="2" id="KW-1185">Reference proteome</keyword>
<dbReference type="EMBL" id="JAJITD010000009">
    <property type="protein sequence ID" value="MCC8394589.1"/>
    <property type="molecule type" value="Genomic_DNA"/>
</dbReference>
<reference evidence="1 2" key="1">
    <citation type="submission" date="2021-11" db="EMBL/GenBank/DDBJ databases">
        <authorList>
            <person name="Oh E.-T."/>
            <person name="Kim S.-B."/>
        </authorList>
    </citation>
    <scope>NUCLEOTIDE SEQUENCE [LARGE SCALE GENOMIC DNA]</scope>
    <source>
        <strain evidence="1 2">MMS20-SJTR3</strain>
    </source>
</reference>
<dbReference type="RefSeq" id="WP_230510833.1">
    <property type="nucleotide sequence ID" value="NZ_JAJITD010000009.1"/>
</dbReference>
<sequence length="669" mass="72063">MDDLVAAIKDDTFPIVTGPRRIVPTGDFVPRGVSPIPGAPVPKLVNHGGPVIGSVEVIPIYWGAAWATGTNAALATQLDSFFDFIVTSSYMDLLKEYSTPTTTIGHGTRLTSIHVSASEPGTVTPAGRQVTDAQIQTALQGWIAAGTAPATTANTLYFVFLPPNVTSLSFGTGSCRAGGYCGYHDHVGGMYYAVIPFVNCSGCVFPGNFIDTLTEVASHEFAEAVTDPQLNAWWDPVTGPGDEIGDICNRQSVRLGNFLVQTEWSNAQSACVIAPAAAGPVTEQHNLFRSADGHIHALWFNFQSGWHQEDRSAIVPGTPAAVGGPFGYAFVNHPTGLLEQHNLFRSADGHIHALWFNFASGWHQEDRTMLVAGTPAAAGNPFGYAFVNNPTGIAEQHNLFRSADGHIHALWFNFASGWHHEDRTAIVAGTPKAIGDPFGYTLVNPPTGLAEQHNLFRTADGHIHALWFNFATGWHHEDRTAIVAGTPAAVGDPFGYAFVNSKEGVVEQHNLFRTADGHIHALWFNFASGWHHEDRTAMVAGTPASVGNPRAYTLVDEVTGVTEQHNLFRTADGHIHALWFNFATGWHHEDRTAMAAGAPAAVGDPFGYAFVNSATGLVEQHNLFRSADGHVHALWFNFQTGWHHEDRTAIVAGTPAAVSDPFGYSFIDI</sequence>
<evidence type="ECO:0000313" key="1">
    <source>
        <dbReference type="EMBL" id="MCC8394589.1"/>
    </source>
</evidence>
<comment type="caution">
    <text evidence="1">The sequence shown here is derived from an EMBL/GenBank/DDBJ whole genome shotgun (WGS) entry which is preliminary data.</text>
</comment>
<gene>
    <name evidence="1" type="ORF">LJ656_18520</name>
</gene>
<organism evidence="1 2">
    <name type="scientific">Paraburkholderia sejongensis</name>
    <dbReference type="NCBI Taxonomy" id="2886946"/>
    <lineage>
        <taxon>Bacteria</taxon>
        <taxon>Pseudomonadati</taxon>
        <taxon>Pseudomonadota</taxon>
        <taxon>Betaproteobacteria</taxon>
        <taxon>Burkholderiales</taxon>
        <taxon>Burkholderiaceae</taxon>
        <taxon>Paraburkholderia</taxon>
    </lineage>
</organism>
<protein>
    <submittedName>
        <fullName evidence="1">Uncharacterized protein</fullName>
    </submittedName>
</protein>
<proteinExistence type="predicted"/>
<dbReference type="Proteomes" id="UP001431019">
    <property type="component" value="Unassembled WGS sequence"/>
</dbReference>
<evidence type="ECO:0000313" key="2">
    <source>
        <dbReference type="Proteomes" id="UP001431019"/>
    </source>
</evidence>